<dbReference type="InterPro" id="IPR037118">
    <property type="entry name" value="Val-tRNA_synth_C_sf"/>
</dbReference>
<dbReference type="InterPro" id="IPR017871">
    <property type="entry name" value="ABC_transporter-like_CS"/>
</dbReference>
<dbReference type="FunFam" id="3.40.50.300:FF:001092">
    <property type="entry name" value="ATP-binding cassette sub-family F member 2"/>
    <property type="match status" value="1"/>
</dbReference>
<dbReference type="PROSITE" id="PS50893">
    <property type="entry name" value="ABC_TRANSPORTER_2"/>
    <property type="match status" value="2"/>
</dbReference>
<feature type="domain" description="ABC transporter" evidence="5">
    <location>
        <begin position="310"/>
        <end position="525"/>
    </location>
</feature>
<dbReference type="Gene3D" id="1.10.287.380">
    <property type="entry name" value="Valyl-tRNA synthetase, C-terminal domain"/>
    <property type="match status" value="1"/>
</dbReference>
<organism evidence="6 7">
    <name type="scientific">Thalassospira profundimaris</name>
    <dbReference type="NCBI Taxonomy" id="502049"/>
    <lineage>
        <taxon>Bacteria</taxon>
        <taxon>Pseudomonadati</taxon>
        <taxon>Pseudomonadota</taxon>
        <taxon>Alphaproteobacteria</taxon>
        <taxon>Rhodospirillales</taxon>
        <taxon>Thalassospiraceae</taxon>
        <taxon>Thalassospira</taxon>
    </lineage>
</organism>
<evidence type="ECO:0000256" key="1">
    <source>
        <dbReference type="ARBA" id="ARBA00022737"/>
    </source>
</evidence>
<protein>
    <submittedName>
        <fullName evidence="6">Glycosyl transferase family 1</fullName>
    </submittedName>
</protein>
<dbReference type="Pfam" id="PF00005">
    <property type="entry name" value="ABC_tran"/>
    <property type="match status" value="2"/>
</dbReference>
<feature type="compositionally biased region" description="Gly residues" evidence="4">
    <location>
        <begin position="533"/>
        <end position="542"/>
    </location>
</feature>
<keyword evidence="6" id="KW-0808">Transferase</keyword>
<dbReference type="Gene3D" id="3.40.50.300">
    <property type="entry name" value="P-loop containing nucleotide triphosphate hydrolases"/>
    <property type="match status" value="2"/>
</dbReference>
<dbReference type="InterPro" id="IPR032781">
    <property type="entry name" value="ABC_tran_Xtn"/>
</dbReference>
<dbReference type="SUPFAM" id="SSF52540">
    <property type="entry name" value="P-loop containing nucleoside triphosphate hydrolases"/>
    <property type="match status" value="2"/>
</dbReference>
<dbReference type="Pfam" id="PF16326">
    <property type="entry name" value="ABC_tran_CTD"/>
    <property type="match status" value="1"/>
</dbReference>
<evidence type="ECO:0000256" key="2">
    <source>
        <dbReference type="ARBA" id="ARBA00022741"/>
    </source>
</evidence>
<dbReference type="SMART" id="SM00382">
    <property type="entry name" value="AAA"/>
    <property type="match status" value="2"/>
</dbReference>
<evidence type="ECO:0000256" key="3">
    <source>
        <dbReference type="ARBA" id="ARBA00022840"/>
    </source>
</evidence>
<evidence type="ECO:0000259" key="5">
    <source>
        <dbReference type="PROSITE" id="PS50893"/>
    </source>
</evidence>
<dbReference type="RefSeq" id="WP_062953786.1">
    <property type="nucleotide sequence ID" value="NZ_JPWB01000003.1"/>
</dbReference>
<dbReference type="PANTHER" id="PTHR19211">
    <property type="entry name" value="ATP-BINDING TRANSPORT PROTEIN-RELATED"/>
    <property type="match status" value="1"/>
</dbReference>
<reference evidence="6 7" key="1">
    <citation type="submission" date="2014-07" db="EMBL/GenBank/DDBJ databases">
        <title>Draft genome sequence of Thalassospira profundimaris R8-17.</title>
        <authorList>
            <person name="Lai Q."/>
            <person name="Shao Z."/>
        </authorList>
    </citation>
    <scope>NUCLEOTIDE SEQUENCE [LARGE SCALE GENOMIC DNA]</scope>
    <source>
        <strain evidence="6 7">R8-17</strain>
    </source>
</reference>
<evidence type="ECO:0000313" key="6">
    <source>
        <dbReference type="EMBL" id="RCK23271.1"/>
    </source>
</evidence>
<evidence type="ECO:0000313" key="7">
    <source>
        <dbReference type="Proteomes" id="UP000253061"/>
    </source>
</evidence>
<sequence>MLQITDLTYRIGGRVILDRVSATIPDGHKVGLIGRNGAGKSTLLKLISGDLPGDGGDIVLSKRARMGVVSQEAPAGSRSLLETVLAADTERADLLAEAETTTDPHRIAEVHTRLADIDAHTAEARAAAILSGLGFDGDAQQRPCDDFSGGWRMRVALAATLFLRPDLLLLDEPTNHLDLEATIWLENYLINYPGTIILISHDRDLLNRVVKSIAHLHDGTVTLYGGNYDKFAKTRREQMELASKHYEQQIAQQKHLQSFIDRFRAKASKAKQAQSRVKMLEKMGPAIPVVEDRGISFDFPSPKELPPPLINIHDGDVGYEEGKPILRNISLRIDMDDRIALLGANGNGKSTLAKLLADRLQLMSGEKHASNKLRIGYFAQHQTDELRGDETPYQHMASLMPDVIEHKVRAQLGRFAFEGAKGDTKVKDLSGGEKARLLFALMTLDAPHMLILDEPTNHLDIDSRDALNHALNAYEGAVIIISHDPYLIEACADRLVLVADGTVTSFDGDVAEYRQYLLDRARMERRANKNGGEDGNGPGNGNGKPAKRDRKAERQQAAEKRKVAAPIKREVEKLEKQMEKLSERKAGIEEKMADPTLYEDANAQKLADIQKELGQIENELAMVEQKWLDKQEEYDAMVA</sequence>
<dbReference type="InterPro" id="IPR003593">
    <property type="entry name" value="AAA+_ATPase"/>
</dbReference>
<dbReference type="PANTHER" id="PTHR19211:SF14">
    <property type="entry name" value="ATP-BINDING CASSETTE SUB-FAMILY F MEMBER 1"/>
    <property type="match status" value="1"/>
</dbReference>
<keyword evidence="1" id="KW-0677">Repeat</keyword>
<feature type="domain" description="ABC transporter" evidence="5">
    <location>
        <begin position="2"/>
        <end position="243"/>
    </location>
</feature>
<dbReference type="InterPro" id="IPR003439">
    <property type="entry name" value="ABC_transporter-like_ATP-bd"/>
</dbReference>
<dbReference type="GO" id="GO:0016887">
    <property type="term" value="F:ATP hydrolysis activity"/>
    <property type="evidence" value="ECO:0007669"/>
    <property type="project" value="InterPro"/>
</dbReference>
<dbReference type="GO" id="GO:0005524">
    <property type="term" value="F:ATP binding"/>
    <property type="evidence" value="ECO:0007669"/>
    <property type="project" value="UniProtKB-KW"/>
</dbReference>
<name>A0A367VFJ3_9PROT</name>
<dbReference type="EMBL" id="JPWB01000003">
    <property type="protein sequence ID" value="RCK23271.1"/>
    <property type="molecule type" value="Genomic_DNA"/>
</dbReference>
<dbReference type="FunFam" id="3.40.50.300:FF:000011">
    <property type="entry name" value="Putative ABC transporter ATP-binding component"/>
    <property type="match status" value="1"/>
</dbReference>
<accession>A0A367VFJ3</accession>
<dbReference type="Proteomes" id="UP000253061">
    <property type="component" value="Unassembled WGS sequence"/>
</dbReference>
<keyword evidence="2" id="KW-0547">Nucleotide-binding</keyword>
<dbReference type="AlphaFoldDB" id="A0A367VFJ3"/>
<feature type="region of interest" description="Disordered" evidence="4">
    <location>
        <begin position="527"/>
        <end position="568"/>
    </location>
</feature>
<dbReference type="Pfam" id="PF12848">
    <property type="entry name" value="ABC_tran_Xtn"/>
    <property type="match status" value="1"/>
</dbReference>
<dbReference type="GO" id="GO:0003677">
    <property type="term" value="F:DNA binding"/>
    <property type="evidence" value="ECO:0007669"/>
    <property type="project" value="InterPro"/>
</dbReference>
<keyword evidence="3" id="KW-0067">ATP-binding</keyword>
<evidence type="ECO:0000256" key="4">
    <source>
        <dbReference type="SAM" id="MobiDB-lite"/>
    </source>
</evidence>
<gene>
    <name evidence="6" type="ORF">TH6_09650</name>
</gene>
<dbReference type="InterPro" id="IPR027417">
    <property type="entry name" value="P-loop_NTPase"/>
</dbReference>
<comment type="caution">
    <text evidence="6">The sequence shown here is derived from an EMBL/GenBank/DDBJ whole genome shotgun (WGS) entry which is preliminary data.</text>
</comment>
<dbReference type="CDD" id="cd03221">
    <property type="entry name" value="ABCF_EF-3"/>
    <property type="match status" value="2"/>
</dbReference>
<feature type="compositionally biased region" description="Basic and acidic residues" evidence="4">
    <location>
        <begin position="550"/>
        <end position="568"/>
    </location>
</feature>
<dbReference type="InterPro" id="IPR032524">
    <property type="entry name" value="ABC_tran_C"/>
</dbReference>
<dbReference type="PROSITE" id="PS00211">
    <property type="entry name" value="ABC_TRANSPORTER_1"/>
    <property type="match status" value="2"/>
</dbReference>
<dbReference type="InterPro" id="IPR050611">
    <property type="entry name" value="ABCF"/>
</dbReference>
<proteinExistence type="predicted"/>
<dbReference type="GO" id="GO:0016740">
    <property type="term" value="F:transferase activity"/>
    <property type="evidence" value="ECO:0007669"/>
    <property type="project" value="UniProtKB-KW"/>
</dbReference>